<evidence type="ECO:0000313" key="1">
    <source>
        <dbReference type="EMBL" id="CAB3225595.1"/>
    </source>
</evidence>
<protein>
    <submittedName>
        <fullName evidence="1">Uncharacterized protein</fullName>
    </submittedName>
</protein>
<reference evidence="1 2" key="1">
    <citation type="submission" date="2020-04" db="EMBL/GenBank/DDBJ databases">
        <authorList>
            <person name="Wallbank WR R."/>
            <person name="Pardo Diaz C."/>
            <person name="Kozak K."/>
            <person name="Martin S."/>
            <person name="Jiggins C."/>
            <person name="Moest M."/>
            <person name="Warren A I."/>
            <person name="Byers J.R.P. K."/>
            <person name="Montejo-Kovacevich G."/>
            <person name="Yen C E."/>
        </authorList>
    </citation>
    <scope>NUCLEOTIDE SEQUENCE [LARGE SCALE GENOMIC DNA]</scope>
</reference>
<sequence>MNTASHRQLVTAPGIDQLDDLFVNERRAYLAPSCKQVIVMDITTVEKLKYCVLELSINRLQQQFIKARLHYAQD</sequence>
<comment type="caution">
    <text evidence="1">The sequence shown here is derived from an EMBL/GenBank/DDBJ whole genome shotgun (WGS) entry which is preliminary data.</text>
</comment>
<evidence type="ECO:0000313" key="2">
    <source>
        <dbReference type="Proteomes" id="UP000494256"/>
    </source>
</evidence>
<proteinExistence type="predicted"/>
<organism evidence="1 2">
    <name type="scientific">Arctia plantaginis</name>
    <name type="common">Wood tiger moth</name>
    <name type="synonym">Phalaena plantaginis</name>
    <dbReference type="NCBI Taxonomy" id="874455"/>
    <lineage>
        <taxon>Eukaryota</taxon>
        <taxon>Metazoa</taxon>
        <taxon>Ecdysozoa</taxon>
        <taxon>Arthropoda</taxon>
        <taxon>Hexapoda</taxon>
        <taxon>Insecta</taxon>
        <taxon>Pterygota</taxon>
        <taxon>Neoptera</taxon>
        <taxon>Endopterygota</taxon>
        <taxon>Lepidoptera</taxon>
        <taxon>Glossata</taxon>
        <taxon>Ditrysia</taxon>
        <taxon>Noctuoidea</taxon>
        <taxon>Erebidae</taxon>
        <taxon>Arctiinae</taxon>
        <taxon>Arctia</taxon>
    </lineage>
</organism>
<name>A0A8S0Z578_ARCPL</name>
<accession>A0A8S0Z578</accession>
<gene>
    <name evidence="1" type="ORF">APLA_LOCUS2322</name>
</gene>
<dbReference type="EMBL" id="CADEBD010000226">
    <property type="protein sequence ID" value="CAB3225595.1"/>
    <property type="molecule type" value="Genomic_DNA"/>
</dbReference>
<dbReference type="Proteomes" id="UP000494256">
    <property type="component" value="Unassembled WGS sequence"/>
</dbReference>
<dbReference type="AlphaFoldDB" id="A0A8S0Z578"/>